<dbReference type="InterPro" id="IPR014718">
    <property type="entry name" value="GH-type_carb-bd"/>
</dbReference>
<keyword evidence="3" id="KW-0119">Carbohydrate metabolism</keyword>
<dbReference type="Pfam" id="PF01263">
    <property type="entry name" value="Aldose_epim"/>
    <property type="match status" value="1"/>
</dbReference>
<evidence type="ECO:0000256" key="2">
    <source>
        <dbReference type="ARBA" id="ARBA00023235"/>
    </source>
</evidence>
<evidence type="ECO:0000256" key="3">
    <source>
        <dbReference type="ARBA" id="ARBA00023277"/>
    </source>
</evidence>
<comment type="similarity">
    <text evidence="1">Belongs to the aldose epimerase family.</text>
</comment>
<dbReference type="Gene3D" id="2.70.98.10">
    <property type="match status" value="1"/>
</dbReference>
<dbReference type="GO" id="GO:0016853">
    <property type="term" value="F:isomerase activity"/>
    <property type="evidence" value="ECO:0007669"/>
    <property type="project" value="UniProtKB-KW"/>
</dbReference>
<dbReference type="EC" id="5.1.3.-" evidence="4"/>
<evidence type="ECO:0000313" key="4">
    <source>
        <dbReference type="EMBL" id="WZX29298.1"/>
    </source>
</evidence>
<dbReference type="CDD" id="cd09019">
    <property type="entry name" value="galactose_mutarotase_like"/>
    <property type="match status" value="1"/>
</dbReference>
<dbReference type="RefSeq" id="WP_342387861.1">
    <property type="nucleotide sequence ID" value="NZ_CP138333.2"/>
</dbReference>
<dbReference type="SUPFAM" id="SSF74650">
    <property type="entry name" value="Galactose mutarotase-like"/>
    <property type="match status" value="1"/>
</dbReference>
<gene>
    <name evidence="4" type="ORF">RQP18_11645</name>
</gene>
<keyword evidence="2 4" id="KW-0413">Isomerase</keyword>
<organism evidence="4 5">
    <name type="scientific">Salinicoccus bachuensis</name>
    <dbReference type="NCBI Taxonomy" id="3136731"/>
    <lineage>
        <taxon>Bacteria</taxon>
        <taxon>Bacillati</taxon>
        <taxon>Bacillota</taxon>
        <taxon>Bacilli</taxon>
        <taxon>Bacillales</taxon>
        <taxon>Staphylococcaceae</taxon>
        <taxon>Salinicoccus</taxon>
    </lineage>
</organism>
<sequence length="335" mass="37408">MKITEKKHQDGIVEYLMENSTGMKVELLNIGASITGIHVPDRNGDFSNVVLRNDSLEEYRGNLHLLGATIAPIAGRVRGAEIEVEGQKYRFDSNDGNHTLHSGEVGVQNKVWKSTVVEEAGVEKVKFTISVDDYPWHPEISILYSLGEDDALKLEYEVGSEGPTAVAPTNHVYFNLNGDPARTIGNHFVKSSASRYLKMDEELIPVSVEPCEGMFDLGADRRLQEVFESEDPQLKLANGGFDHYFLYEGKDHFEVYEPESGRKVTLETDFPGLVFYTGNNLDDGLPLADRKPQKYMGFCMEAQASPAAVHLDLGFGIETSGDYRRETVFRFSVED</sequence>
<evidence type="ECO:0000313" key="5">
    <source>
        <dbReference type="Proteomes" id="UP001455384"/>
    </source>
</evidence>
<accession>A0ABZ3CGZ1</accession>
<proteinExistence type="inferred from homology"/>
<dbReference type="PANTHER" id="PTHR10091:SF0">
    <property type="entry name" value="GALACTOSE MUTAROTASE"/>
    <property type="match status" value="1"/>
</dbReference>
<keyword evidence="5" id="KW-1185">Reference proteome</keyword>
<dbReference type="EMBL" id="CP138333">
    <property type="protein sequence ID" value="WZX29298.1"/>
    <property type="molecule type" value="Genomic_DNA"/>
</dbReference>
<dbReference type="InterPro" id="IPR011013">
    <property type="entry name" value="Gal_mutarotase_sf_dom"/>
</dbReference>
<dbReference type="InterPro" id="IPR008183">
    <property type="entry name" value="Aldose_1/G6P_1-epimerase"/>
</dbReference>
<evidence type="ECO:0000256" key="1">
    <source>
        <dbReference type="ARBA" id="ARBA00006206"/>
    </source>
</evidence>
<dbReference type="PANTHER" id="PTHR10091">
    <property type="entry name" value="ALDOSE-1-EPIMERASE"/>
    <property type="match status" value="1"/>
</dbReference>
<name>A0ABZ3CGZ1_9STAP</name>
<protein>
    <submittedName>
        <fullName evidence="4">Aldose epimerase family protein</fullName>
        <ecNumber evidence="4">5.1.3.-</ecNumber>
    </submittedName>
</protein>
<dbReference type="Proteomes" id="UP001455384">
    <property type="component" value="Chromosome"/>
</dbReference>
<reference evidence="5" key="1">
    <citation type="submission" date="2023-10" db="EMBL/GenBank/DDBJ databases">
        <title>Genome analysis and identification of Salinococcus sp. Bachu38 nov., a PGPR from the rhizosphere of Tamarix.</title>
        <authorList>
            <person name="Liang Z."/>
            <person name="Zhang X."/>
            <person name="Jia J."/>
            <person name="Chen X."/>
            <person name="Wang Y."/>
            <person name="Wang Q."/>
            <person name="Wang R."/>
        </authorList>
    </citation>
    <scope>NUCLEOTIDE SEQUENCE [LARGE SCALE GENOMIC DNA]</scope>
    <source>
        <strain evidence="5">Bachu38</strain>
    </source>
</reference>
<dbReference type="InterPro" id="IPR047215">
    <property type="entry name" value="Galactose_mutarotase-like"/>
</dbReference>